<dbReference type="HOGENOM" id="CLU_095743_0_0_1"/>
<reference evidence="3" key="1">
    <citation type="journal article" date="2014" name="BMC Genomics">
        <title>Genome characteristics reveal the impact of lichenization on lichen-forming fungus Endocarpon pusillum Hedwig (Verrucariales, Ascomycota).</title>
        <authorList>
            <person name="Wang Y.-Y."/>
            <person name="Liu B."/>
            <person name="Zhang X.-Y."/>
            <person name="Zhou Q.-M."/>
            <person name="Zhang T."/>
            <person name="Li H."/>
            <person name="Yu Y.-F."/>
            <person name="Zhang X.-L."/>
            <person name="Hao X.-Y."/>
            <person name="Wang M."/>
            <person name="Wang L."/>
            <person name="Wei J.-C."/>
        </authorList>
    </citation>
    <scope>NUCLEOTIDE SEQUENCE [LARGE SCALE GENOMIC DNA]</scope>
    <source>
        <strain evidence="3">Z07020 / HMAS-L-300199</strain>
    </source>
</reference>
<feature type="compositionally biased region" description="Polar residues" evidence="1">
    <location>
        <begin position="1"/>
        <end position="17"/>
    </location>
</feature>
<accession>U1GTN4</accession>
<dbReference type="Proteomes" id="UP000019373">
    <property type="component" value="Unassembled WGS sequence"/>
</dbReference>
<dbReference type="OrthoDB" id="1681166at2759"/>
<gene>
    <name evidence="2" type="ORF">EPUS_00174</name>
</gene>
<organism evidence="2 3">
    <name type="scientific">Endocarpon pusillum (strain Z07020 / HMAS-L-300199)</name>
    <name type="common">Lichen-forming fungus</name>
    <dbReference type="NCBI Taxonomy" id="1263415"/>
    <lineage>
        <taxon>Eukaryota</taxon>
        <taxon>Fungi</taxon>
        <taxon>Dikarya</taxon>
        <taxon>Ascomycota</taxon>
        <taxon>Pezizomycotina</taxon>
        <taxon>Eurotiomycetes</taxon>
        <taxon>Chaetothyriomycetidae</taxon>
        <taxon>Verrucariales</taxon>
        <taxon>Verrucariaceae</taxon>
        <taxon>Endocarpon</taxon>
    </lineage>
</organism>
<protein>
    <submittedName>
        <fullName evidence="2">Uncharacterized protein</fullName>
    </submittedName>
</protein>
<keyword evidence="3" id="KW-1185">Reference proteome</keyword>
<dbReference type="RefSeq" id="XP_007787393.1">
    <property type="nucleotide sequence ID" value="XM_007789203.1"/>
</dbReference>
<dbReference type="eggNOG" id="ENOG502SFYT">
    <property type="taxonomic scope" value="Eukaryota"/>
</dbReference>
<proteinExistence type="predicted"/>
<evidence type="ECO:0000313" key="2">
    <source>
        <dbReference type="EMBL" id="ERF75381.1"/>
    </source>
</evidence>
<dbReference type="Gene3D" id="2.60.270.60">
    <property type="match status" value="1"/>
</dbReference>
<dbReference type="EMBL" id="KE720815">
    <property type="protein sequence ID" value="ERF75381.1"/>
    <property type="molecule type" value="Genomic_DNA"/>
</dbReference>
<dbReference type="GeneID" id="19235238"/>
<evidence type="ECO:0000256" key="1">
    <source>
        <dbReference type="SAM" id="MobiDB-lite"/>
    </source>
</evidence>
<sequence>MSHLQETTSHTVFPSKSSLKHTPSRSVSSPRLDGTHRPSPNEVAIEESATLFHPFFTLIENPSTSEHHHPTVHYIFADDEAEIITEAACRALAQDDAQHKHQEEEEAKLPATVEDVREHYILLDVQPSEGNGYEVIKAHSLSSDWQVMKASISNAPTIDGNDAESGEGLMLKVEGIGAISQTDSEEASKRQKESLQQMVERFERGLAGIRMMIDGGFPYGGFHAQRALEFGNSKPEMYVSAKESETRIEQDHGLSKKRMDMDIDCAYVWLELHRKGVED</sequence>
<feature type="region of interest" description="Disordered" evidence="1">
    <location>
        <begin position="1"/>
        <end position="40"/>
    </location>
</feature>
<name>U1GTN4_ENDPU</name>
<evidence type="ECO:0000313" key="3">
    <source>
        <dbReference type="Proteomes" id="UP000019373"/>
    </source>
</evidence>
<dbReference type="AlphaFoldDB" id="U1GTN4"/>